<dbReference type="InterPro" id="IPR008756">
    <property type="entry name" value="Peptidase_M56"/>
</dbReference>
<feature type="transmembrane region" description="Helical" evidence="1">
    <location>
        <begin position="6"/>
        <end position="26"/>
    </location>
</feature>
<dbReference type="AlphaFoldDB" id="A0A0A1W9U2"/>
<dbReference type="PANTHER" id="PTHR34978:SF3">
    <property type="entry name" value="SLR0241 PROTEIN"/>
    <property type="match status" value="1"/>
</dbReference>
<dbReference type="OrthoDB" id="1628901at2"/>
<evidence type="ECO:0000313" key="3">
    <source>
        <dbReference type="EMBL" id="GAM02235.1"/>
    </source>
</evidence>
<dbReference type="InterPro" id="IPR052173">
    <property type="entry name" value="Beta-lactam_resp_regulator"/>
</dbReference>
<name>A0A0A1W9U2_9SPHN</name>
<gene>
    <name evidence="3" type="ORF">SP5_076_00170</name>
</gene>
<feature type="transmembrane region" description="Helical" evidence="1">
    <location>
        <begin position="38"/>
        <end position="55"/>
    </location>
</feature>
<dbReference type="PANTHER" id="PTHR34978">
    <property type="entry name" value="POSSIBLE SENSOR-TRANSDUCER PROTEIN BLAR"/>
    <property type="match status" value="1"/>
</dbReference>
<dbReference type="RefSeq" id="WP_042490076.1">
    <property type="nucleotide sequence ID" value="NZ_BBPI01000076.1"/>
</dbReference>
<accession>A0A0A1W9U2</accession>
<comment type="caution">
    <text evidence="3">The sequence shown here is derived from an EMBL/GenBank/DDBJ whole genome shotgun (WGS) entry which is preliminary data.</text>
</comment>
<feature type="domain" description="Peptidase M56" evidence="2">
    <location>
        <begin position="10"/>
        <end position="276"/>
    </location>
</feature>
<evidence type="ECO:0000259" key="2">
    <source>
        <dbReference type="Pfam" id="PF05569"/>
    </source>
</evidence>
<evidence type="ECO:0000313" key="4">
    <source>
        <dbReference type="Proteomes" id="UP000032305"/>
    </source>
</evidence>
<dbReference type="Proteomes" id="UP000032305">
    <property type="component" value="Unassembled WGS sequence"/>
</dbReference>
<feature type="transmembrane region" description="Helical" evidence="1">
    <location>
        <begin position="286"/>
        <end position="305"/>
    </location>
</feature>
<sequence>MSGAQLGWAVEAMIASTLLMGLVLLARRRVRQAFGPQIAYALWALPLLRLLLPPLPRGLSEQATPPLAAASERFATYVVLPMTAQIPATVDAPGIWSMVEQGVALFWIIGAAAFLGFQLFRHWRFRRRLLADAEPLEAVKGVRVVASDGAPGPLAFGIWHRYVAFPRDFAERYDADERDLALAHELGHHARGDLIANWIALAVLALHWFNPVAWRAFHAFRADQELANDARVLKGRSRADRHVYACAIVKAAHGRALSGACHLHTIDDLKGRLKMLTTSPKSRRQLAMGGATVSVLVLAGLGATASGTPAAAALTRKVERTLGVDLTSTVAVLPAVAQTTPEVPEAPTAPSVPAAPATPAKPVVTIAATVPEVPAVPAAPATPQVAEAPTVPQAPAAPPVRVVTLRNGHKVKFIGDNGMVPMVPMPPIPMVQARACGTGSSDTRTSYMTVDGKTRRQVTIICTDRIERDARQASLTAIHAQRTAQVNMQIALASIESARASITRDRNLSEDARRDALKGLNEATAELKAEMANRDRD</sequence>
<keyword evidence="1" id="KW-1133">Transmembrane helix</keyword>
<dbReference type="Pfam" id="PF05569">
    <property type="entry name" value="Peptidase_M56"/>
    <property type="match status" value="1"/>
</dbReference>
<dbReference type="EMBL" id="BBPI01000076">
    <property type="protein sequence ID" value="GAM02235.1"/>
    <property type="molecule type" value="Genomic_DNA"/>
</dbReference>
<keyword evidence="4" id="KW-1185">Reference proteome</keyword>
<feature type="transmembrane region" description="Helical" evidence="1">
    <location>
        <begin position="103"/>
        <end position="120"/>
    </location>
</feature>
<proteinExistence type="predicted"/>
<evidence type="ECO:0000256" key="1">
    <source>
        <dbReference type="SAM" id="Phobius"/>
    </source>
</evidence>
<keyword evidence="1" id="KW-0812">Transmembrane</keyword>
<reference evidence="3 4" key="1">
    <citation type="submission" date="2014-11" db="EMBL/GenBank/DDBJ databases">
        <title>Whole genome shotgun sequence of Sphingomonas parapaucimobilis NBRC 15100.</title>
        <authorList>
            <person name="Katano-Makiyama Y."/>
            <person name="Hosoyama A."/>
            <person name="Hashimoto M."/>
            <person name="Hosoyama Y."/>
            <person name="Noguchi M."/>
            <person name="Numata M."/>
            <person name="Tsuchikane K."/>
            <person name="Hirakata S."/>
            <person name="Uohara A."/>
            <person name="Shimodaira J."/>
            <person name="Ohji S."/>
            <person name="Ichikawa N."/>
            <person name="Kimura A."/>
            <person name="Yamazoe A."/>
            <person name="Fujita N."/>
        </authorList>
    </citation>
    <scope>NUCLEOTIDE SEQUENCE [LARGE SCALE GENOMIC DNA]</scope>
    <source>
        <strain evidence="3 4">NBRC 15100</strain>
    </source>
</reference>
<keyword evidence="1" id="KW-0472">Membrane</keyword>
<dbReference type="eggNOG" id="COG4219">
    <property type="taxonomic scope" value="Bacteria"/>
</dbReference>
<dbReference type="CDD" id="cd07341">
    <property type="entry name" value="M56_BlaR1_MecR1_like"/>
    <property type="match status" value="1"/>
</dbReference>
<protein>
    <recommendedName>
        <fullName evidence="2">Peptidase M56 domain-containing protein</fullName>
    </recommendedName>
</protein>
<organism evidence="3 4">
    <name type="scientific">Sphingomonas parapaucimobilis NBRC 15100</name>
    <dbReference type="NCBI Taxonomy" id="1219049"/>
    <lineage>
        <taxon>Bacteria</taxon>
        <taxon>Pseudomonadati</taxon>
        <taxon>Pseudomonadota</taxon>
        <taxon>Alphaproteobacteria</taxon>
        <taxon>Sphingomonadales</taxon>
        <taxon>Sphingomonadaceae</taxon>
        <taxon>Sphingomonas</taxon>
    </lineage>
</organism>